<evidence type="ECO:0000313" key="1">
    <source>
        <dbReference type="EMBL" id="QJA46302.1"/>
    </source>
</evidence>
<evidence type="ECO:0000313" key="2">
    <source>
        <dbReference type="EMBL" id="QJH94206.1"/>
    </source>
</evidence>
<name>A0A6H1ZFQ5_9ZZZZ</name>
<gene>
    <name evidence="1" type="ORF">TM448A00373_0009</name>
    <name evidence="2" type="ORF">TM448B00195_0046</name>
</gene>
<sequence>MNNKISTKRFVLVLKDSSKFFLDDKEAGLVRNAIKQGLDYLEVGESLISRWDFSRLVSSVNYEEAERKRQGQWQCFDCKRWHPFKEKCGCMGGRY</sequence>
<organism evidence="1">
    <name type="scientific">viral metagenome</name>
    <dbReference type="NCBI Taxonomy" id="1070528"/>
    <lineage>
        <taxon>unclassified sequences</taxon>
        <taxon>metagenomes</taxon>
        <taxon>organismal metagenomes</taxon>
    </lineage>
</organism>
<dbReference type="AlphaFoldDB" id="A0A6H1ZFQ5"/>
<proteinExistence type="predicted"/>
<accession>A0A6H1ZFQ5</accession>
<protein>
    <submittedName>
        <fullName evidence="1">Uncharacterized protein</fullName>
    </submittedName>
</protein>
<reference evidence="1" key="1">
    <citation type="submission" date="2020-03" db="EMBL/GenBank/DDBJ databases">
        <title>The deep terrestrial virosphere.</title>
        <authorList>
            <person name="Holmfeldt K."/>
            <person name="Nilsson E."/>
            <person name="Simone D."/>
            <person name="Lopez-Fernandez M."/>
            <person name="Wu X."/>
            <person name="de Brujin I."/>
            <person name="Lundin D."/>
            <person name="Andersson A."/>
            <person name="Bertilsson S."/>
            <person name="Dopson M."/>
        </authorList>
    </citation>
    <scope>NUCLEOTIDE SEQUENCE</scope>
    <source>
        <strain evidence="1">TM448A00373</strain>
        <strain evidence="2">TM448B00195</strain>
    </source>
</reference>
<dbReference type="EMBL" id="MT144007">
    <property type="protein sequence ID" value="QJA46302.1"/>
    <property type="molecule type" value="Genomic_DNA"/>
</dbReference>
<dbReference type="EMBL" id="MT144597">
    <property type="protein sequence ID" value="QJH94206.1"/>
    <property type="molecule type" value="Genomic_DNA"/>
</dbReference>